<gene>
    <name evidence="2" type="ORF">SAMN04488556_1960</name>
</gene>
<dbReference type="EMBL" id="FOZS01000002">
    <property type="protein sequence ID" value="SFS66516.1"/>
    <property type="molecule type" value="Genomic_DNA"/>
</dbReference>
<reference evidence="3" key="1">
    <citation type="submission" date="2016-10" db="EMBL/GenBank/DDBJ databases">
        <authorList>
            <person name="Varghese N."/>
            <person name="Submissions S."/>
        </authorList>
    </citation>
    <scope>NUCLEOTIDE SEQUENCE [LARGE SCALE GENOMIC DNA]</scope>
    <source>
        <strain evidence="3">DSM 22427</strain>
    </source>
</reference>
<dbReference type="AlphaFoldDB" id="A0A1I6RPE0"/>
<name>A0A1I6RPE0_9EURY</name>
<accession>A0A1I6RPE0</accession>
<evidence type="ECO:0008006" key="4">
    <source>
        <dbReference type="Google" id="ProtNLM"/>
    </source>
</evidence>
<feature type="compositionally biased region" description="Acidic residues" evidence="1">
    <location>
        <begin position="483"/>
        <end position="493"/>
    </location>
</feature>
<sequence length="543" mass="59016">MNRTRTRGVALAVFASAIVLAVLVAGPGLPLLSIADDPTRDRPADPSTEGTVGYVDGYWYDDELSVDGSDDATVSEDELEAVVSRSMARVETIRGLTFEEDVSVDVISREEYQSQNDTSIEDPTADQRLQSNLRLEALFMADRETSAVEEQQSFYDGSVAGYYDPETDEIVIVSEDPDDPALDELTLGHELVHALQDQHYNLTSYERETQDQANAKNGLIEGDAVWVENRYETRCSQDWACTVPSTNPQGDQTEPNWGLYLTIFHPYDDGPDYVDAVLGEGDSRDWDALNSAYDDPPASSSEVIRPGEEREPRDVDVEDRSSENWTQHEVDGAVANDSLGEATMVSMFAADGLAGEESVIEPDELLPDGPTGTIENIDYDHEVTDGWAGDELVTYVGDDESIDESGYVWETEWESTTEAEQFLEGYLELLSLHGAEDIDGHRDTFSIEDEDGYPGAYYLEHDGERVTIVRGPSVEAVDEIDAGSAPEGEDTLELDATAPDSGAGDEAGPDGSSANDGEPISGFGSAVAVVALLVAALTARLSR</sequence>
<dbReference type="OrthoDB" id="85977at2157"/>
<keyword evidence="3" id="KW-1185">Reference proteome</keyword>
<protein>
    <recommendedName>
        <fullName evidence="4">PGF-CTERM protein</fullName>
    </recommendedName>
</protein>
<feature type="compositionally biased region" description="Basic and acidic residues" evidence="1">
    <location>
        <begin position="305"/>
        <end position="327"/>
    </location>
</feature>
<evidence type="ECO:0000313" key="2">
    <source>
        <dbReference type="EMBL" id="SFS66516.1"/>
    </source>
</evidence>
<dbReference type="InterPro" id="IPR047792">
    <property type="entry name" value="Hvo_1808-like"/>
</dbReference>
<dbReference type="NCBIfam" id="NF038145">
    <property type="entry name" value="Hvo_1808_fam"/>
    <property type="match status" value="1"/>
</dbReference>
<evidence type="ECO:0000313" key="3">
    <source>
        <dbReference type="Proteomes" id="UP000199199"/>
    </source>
</evidence>
<feature type="region of interest" description="Disordered" evidence="1">
    <location>
        <begin position="483"/>
        <end position="519"/>
    </location>
</feature>
<dbReference type="Proteomes" id="UP000199199">
    <property type="component" value="Unassembled WGS sequence"/>
</dbReference>
<proteinExistence type="predicted"/>
<organism evidence="2 3">
    <name type="scientific">Halostagnicola kamekurae</name>
    <dbReference type="NCBI Taxonomy" id="619731"/>
    <lineage>
        <taxon>Archaea</taxon>
        <taxon>Methanobacteriati</taxon>
        <taxon>Methanobacteriota</taxon>
        <taxon>Stenosarchaea group</taxon>
        <taxon>Halobacteria</taxon>
        <taxon>Halobacteriales</taxon>
        <taxon>Natrialbaceae</taxon>
        <taxon>Halostagnicola</taxon>
    </lineage>
</organism>
<feature type="region of interest" description="Disordered" evidence="1">
    <location>
        <begin position="287"/>
        <end position="327"/>
    </location>
</feature>
<evidence type="ECO:0000256" key="1">
    <source>
        <dbReference type="SAM" id="MobiDB-lite"/>
    </source>
</evidence>